<protein>
    <submittedName>
        <fullName evidence="2">Pyridoxamine 5'-phosphate oxidase family protein</fullName>
    </submittedName>
</protein>
<name>A0ABT4LL71_9PROT</name>
<evidence type="ECO:0000259" key="1">
    <source>
        <dbReference type="Pfam" id="PF01243"/>
    </source>
</evidence>
<keyword evidence="3" id="KW-1185">Reference proteome</keyword>
<reference evidence="2" key="1">
    <citation type="submission" date="2022-12" db="EMBL/GenBank/DDBJ databases">
        <title>Bacterial isolates from different developmental stages of Nematostella vectensis.</title>
        <authorList>
            <person name="Fraune S."/>
        </authorList>
    </citation>
    <scope>NUCLEOTIDE SEQUENCE</scope>
    <source>
        <strain evidence="2">G21630-S1</strain>
    </source>
</reference>
<dbReference type="RefSeq" id="WP_269423281.1">
    <property type="nucleotide sequence ID" value="NZ_JAPWGY010000003.1"/>
</dbReference>
<dbReference type="InterPro" id="IPR012349">
    <property type="entry name" value="Split_barrel_FMN-bd"/>
</dbReference>
<dbReference type="Pfam" id="PF01243">
    <property type="entry name" value="PNPOx_N"/>
    <property type="match status" value="1"/>
</dbReference>
<evidence type="ECO:0000313" key="2">
    <source>
        <dbReference type="EMBL" id="MCZ4281101.1"/>
    </source>
</evidence>
<dbReference type="InterPro" id="IPR011576">
    <property type="entry name" value="Pyridox_Oxase_N"/>
</dbReference>
<sequence>MATTTKLLEAHCSFIEQQPLFFVATAGHKGRVNLSPKGVDSLRIIDEKTIMWLNLSGSGNETAAHLRELNRMTLMFCAFEGSALILRVYGQAKVLHPRDSGWKTSLAAFPALAGSRQIFIMTIDLVQTSCGTGVPVMQFVENRAEKELIPYYEEMGPEGVEKYWKRKNTRSIDGQPTGIFNDSGV</sequence>
<evidence type="ECO:0000313" key="3">
    <source>
        <dbReference type="Proteomes" id="UP001069802"/>
    </source>
</evidence>
<accession>A0ABT4LL71</accession>
<gene>
    <name evidence="2" type="ORF">O4H49_09955</name>
</gene>
<feature type="domain" description="Pyridoxamine 5'-phosphate oxidase N-terminal" evidence="1">
    <location>
        <begin position="9"/>
        <end position="129"/>
    </location>
</feature>
<dbReference type="SUPFAM" id="SSF50475">
    <property type="entry name" value="FMN-binding split barrel"/>
    <property type="match status" value="1"/>
</dbReference>
<comment type="caution">
    <text evidence="2">The sequence shown here is derived from an EMBL/GenBank/DDBJ whole genome shotgun (WGS) entry which is preliminary data.</text>
</comment>
<dbReference type="Gene3D" id="2.30.110.10">
    <property type="entry name" value="Electron Transport, Fmn-binding Protein, Chain A"/>
    <property type="match status" value="1"/>
</dbReference>
<dbReference type="EMBL" id="JAPWGY010000003">
    <property type="protein sequence ID" value="MCZ4281101.1"/>
    <property type="molecule type" value="Genomic_DNA"/>
</dbReference>
<dbReference type="Proteomes" id="UP001069802">
    <property type="component" value="Unassembled WGS sequence"/>
</dbReference>
<dbReference type="PANTHER" id="PTHR39336:SF1">
    <property type="entry name" value="PYRIDOXAMINE PHOSPHATE OXIDASE FAMILY PROTEIN (AFU_ORTHOLOGUE AFUA_6G11440)"/>
    <property type="match status" value="1"/>
</dbReference>
<dbReference type="PANTHER" id="PTHR39336">
    <property type="entry name" value="PYRIDOXAMINE PHOSPHATE OXIDASE FAMILY PROTEIN (AFU_ORTHOLOGUE AFUA_6G11440)"/>
    <property type="match status" value="1"/>
</dbReference>
<proteinExistence type="predicted"/>
<organism evidence="2 3">
    <name type="scientific">Kiloniella laminariae</name>
    <dbReference type="NCBI Taxonomy" id="454162"/>
    <lineage>
        <taxon>Bacteria</taxon>
        <taxon>Pseudomonadati</taxon>
        <taxon>Pseudomonadota</taxon>
        <taxon>Alphaproteobacteria</taxon>
        <taxon>Rhodospirillales</taxon>
        <taxon>Kiloniellaceae</taxon>
        <taxon>Kiloniella</taxon>
    </lineage>
</organism>